<name>A0ABU3GKS4_9MICO</name>
<feature type="region of interest" description="Disordered" evidence="8">
    <location>
        <begin position="1"/>
        <end position="81"/>
    </location>
</feature>
<accession>A0ABU3GKS4</accession>
<dbReference type="RefSeq" id="WP_311870296.1">
    <property type="nucleotide sequence ID" value="NZ_JAUZVT010000002.1"/>
</dbReference>
<evidence type="ECO:0000256" key="7">
    <source>
        <dbReference type="HAMAP-Rule" id="MF_02065"/>
    </source>
</evidence>
<keyword evidence="4 7" id="KW-0472">Membrane</keyword>
<dbReference type="PANTHER" id="PTHR30518">
    <property type="entry name" value="ENDOLYTIC MUREIN TRANSGLYCOSYLASE"/>
    <property type="match status" value="1"/>
</dbReference>
<evidence type="ECO:0000313" key="9">
    <source>
        <dbReference type="EMBL" id="MDT3331308.1"/>
    </source>
</evidence>
<keyword evidence="1 7" id="KW-1003">Cell membrane</keyword>
<keyword evidence="10" id="KW-1185">Reference proteome</keyword>
<gene>
    <name evidence="7 9" type="primary">mltG</name>
    <name evidence="9" type="ORF">Q9S78_11560</name>
</gene>
<keyword evidence="3 7" id="KW-1133">Transmembrane helix</keyword>
<proteinExistence type="inferred from homology"/>
<comment type="caution">
    <text evidence="9">The sequence shown here is derived from an EMBL/GenBank/DDBJ whole genome shotgun (WGS) entry which is preliminary data.</text>
</comment>
<dbReference type="HAMAP" id="MF_02065">
    <property type="entry name" value="MltG"/>
    <property type="match status" value="1"/>
</dbReference>
<comment type="catalytic activity">
    <reaction evidence="7">
        <text>a peptidoglycan chain = a peptidoglycan chain with N-acetyl-1,6-anhydromuramyl-[peptide] at the reducing end + a peptidoglycan chain with N-acetylglucosamine at the non-reducing end.</text>
        <dbReference type="EC" id="4.2.2.29"/>
    </reaction>
</comment>
<keyword evidence="2 7" id="KW-0812">Transmembrane</keyword>
<dbReference type="Proteomes" id="UP001262835">
    <property type="component" value="Unassembled WGS sequence"/>
</dbReference>
<reference evidence="9 10" key="1">
    <citation type="submission" date="2023-08" db="EMBL/GenBank/DDBJ databases">
        <title>Microbacterium aquilitoris sp. nov. and Microbacterium gwkjibeachense sp. nov., isolated from beach.</title>
        <authorList>
            <person name="Lee S.D."/>
            <person name="Yang H."/>
            <person name="Kim I."/>
        </authorList>
    </citation>
    <scope>NUCLEOTIDE SEQUENCE [LARGE SCALE GENOMIC DNA]</scope>
    <source>
        <strain evidence="9 10">KSW-18</strain>
    </source>
</reference>
<sequence>MSETPSRDDRPETFPADPSAPTDGAIPSSRRAARRAQSQEPTGSATDAGAVPGGQREEAASVAAPRPRPAERATASSTAPIDALFEDEGLKAPSAAPHRQDRDRRKSRVAAWGVFVIIIAIIGGLVGGGFAVFNTYEDQIRKVLGWEEPKDYEAGLAEGEASVTVLSGQTGADISRALFDAGVTKTSDAFYSYLIDNGEDPNVLKPGVYSLQKKMTSQAAFEALLDPANKQEYTAQLREGLTVAQSVPRIAEGVGLPVADVEAAVKDPAAYGVKAPSLEGWLFPATYTFNPGVTAKEVVQTMVDRTIAALDDAGVPADQREKILTIASIIEKEGRYEDDFYKVSRVIQNRLDPAISDTNGLLQMDSTAQYPFADREGGTNSRAEELADDNGWNTYKKKGLPVTPIANPGELAMKAALNPAEGPWQYFVTVNLDTGETVFSATFAEHEKAVAQYQKWCRDNPDGGCS</sequence>
<dbReference type="Gene3D" id="3.30.1490.480">
    <property type="entry name" value="Endolytic murein transglycosylase"/>
    <property type="match status" value="1"/>
</dbReference>
<evidence type="ECO:0000256" key="5">
    <source>
        <dbReference type="ARBA" id="ARBA00023239"/>
    </source>
</evidence>
<evidence type="ECO:0000256" key="6">
    <source>
        <dbReference type="ARBA" id="ARBA00023316"/>
    </source>
</evidence>
<dbReference type="PANTHER" id="PTHR30518:SF2">
    <property type="entry name" value="ENDOLYTIC MUREIN TRANSGLYCOSYLASE"/>
    <property type="match status" value="1"/>
</dbReference>
<evidence type="ECO:0000256" key="3">
    <source>
        <dbReference type="ARBA" id="ARBA00022989"/>
    </source>
</evidence>
<dbReference type="Pfam" id="PF02618">
    <property type="entry name" value="YceG"/>
    <property type="match status" value="1"/>
</dbReference>
<comment type="subcellular location">
    <subcellularLocation>
        <location evidence="7">Cell membrane</location>
        <topology evidence="7">Single-pass membrane protein</topology>
    </subcellularLocation>
</comment>
<comment type="function">
    <text evidence="7">Functions as a peptidoglycan terminase that cleaves nascent peptidoglycan strands endolytically to terminate their elongation.</text>
</comment>
<dbReference type="EC" id="4.2.2.29" evidence="7"/>
<evidence type="ECO:0000256" key="8">
    <source>
        <dbReference type="SAM" id="MobiDB-lite"/>
    </source>
</evidence>
<evidence type="ECO:0000256" key="4">
    <source>
        <dbReference type="ARBA" id="ARBA00023136"/>
    </source>
</evidence>
<feature type="compositionally biased region" description="Basic and acidic residues" evidence="8">
    <location>
        <begin position="1"/>
        <end position="12"/>
    </location>
</feature>
<dbReference type="Gene3D" id="3.30.160.60">
    <property type="entry name" value="Classic Zinc Finger"/>
    <property type="match status" value="1"/>
</dbReference>
<dbReference type="EMBL" id="JAUZVT010000002">
    <property type="protein sequence ID" value="MDT3331308.1"/>
    <property type="molecule type" value="Genomic_DNA"/>
</dbReference>
<dbReference type="NCBIfam" id="TIGR00247">
    <property type="entry name" value="endolytic transglycosylase MltG"/>
    <property type="match status" value="1"/>
</dbReference>
<organism evidence="9 10">
    <name type="scientific">Microbacterium aquilitoris</name>
    <dbReference type="NCBI Taxonomy" id="3067307"/>
    <lineage>
        <taxon>Bacteria</taxon>
        <taxon>Bacillati</taxon>
        <taxon>Actinomycetota</taxon>
        <taxon>Actinomycetes</taxon>
        <taxon>Micrococcales</taxon>
        <taxon>Microbacteriaceae</taxon>
        <taxon>Microbacterium</taxon>
    </lineage>
</organism>
<keyword evidence="5 7" id="KW-0456">Lyase</keyword>
<evidence type="ECO:0000256" key="1">
    <source>
        <dbReference type="ARBA" id="ARBA00022475"/>
    </source>
</evidence>
<dbReference type="InterPro" id="IPR003770">
    <property type="entry name" value="MLTG-like"/>
</dbReference>
<evidence type="ECO:0000313" key="10">
    <source>
        <dbReference type="Proteomes" id="UP001262835"/>
    </source>
</evidence>
<protein>
    <recommendedName>
        <fullName evidence="7">Endolytic murein transglycosylase</fullName>
        <ecNumber evidence="7">4.2.2.29</ecNumber>
    </recommendedName>
    <alternativeName>
        <fullName evidence="7">Peptidoglycan lytic transglycosylase</fullName>
    </alternativeName>
    <alternativeName>
        <fullName evidence="7">Peptidoglycan polymerization terminase</fullName>
    </alternativeName>
</protein>
<feature type="transmembrane region" description="Helical" evidence="7">
    <location>
        <begin position="109"/>
        <end position="133"/>
    </location>
</feature>
<evidence type="ECO:0000256" key="2">
    <source>
        <dbReference type="ARBA" id="ARBA00022692"/>
    </source>
</evidence>
<keyword evidence="6 7" id="KW-0961">Cell wall biogenesis/degradation</keyword>
<comment type="similarity">
    <text evidence="7">Belongs to the transglycosylase MltG family.</text>
</comment>
<feature type="site" description="Important for catalytic activity" evidence="7">
    <location>
        <position position="333"/>
    </location>
</feature>